<dbReference type="OrthoDB" id="2691912at2"/>
<gene>
    <name evidence="1" type="ORF">D7Z54_05000</name>
</gene>
<dbReference type="EMBL" id="RBVX01000003">
    <property type="protein sequence ID" value="RSL34511.1"/>
    <property type="molecule type" value="Genomic_DNA"/>
</dbReference>
<proteinExistence type="predicted"/>
<name>A0A428N805_9BACI</name>
<accession>A0A428N805</accession>
<comment type="caution">
    <text evidence="1">The sequence shown here is derived from an EMBL/GenBank/DDBJ whole genome shotgun (WGS) entry which is preliminary data.</text>
</comment>
<dbReference type="Proteomes" id="UP000275076">
    <property type="component" value="Unassembled WGS sequence"/>
</dbReference>
<organism evidence="1 2">
    <name type="scientific">Salibacterium salarium</name>
    <dbReference type="NCBI Taxonomy" id="284579"/>
    <lineage>
        <taxon>Bacteria</taxon>
        <taxon>Bacillati</taxon>
        <taxon>Bacillota</taxon>
        <taxon>Bacilli</taxon>
        <taxon>Bacillales</taxon>
        <taxon>Bacillaceae</taxon>
    </lineage>
</organism>
<keyword evidence="2" id="KW-1185">Reference proteome</keyword>
<dbReference type="RefSeq" id="WP_125554743.1">
    <property type="nucleotide sequence ID" value="NZ_RBVX01000003.1"/>
</dbReference>
<evidence type="ECO:0000313" key="1">
    <source>
        <dbReference type="EMBL" id="RSL34511.1"/>
    </source>
</evidence>
<sequence length="103" mass="11634">MRKMLFLLLFILVCTSIYYDITEGTLPTSSPPSATSDSLDDQTIIKVTIEPGQTVLSIVEKLHDGPIPVSIERVTKDFQQLNNDMEPNQIEVDKSYNFPVYEP</sequence>
<evidence type="ECO:0000313" key="2">
    <source>
        <dbReference type="Proteomes" id="UP000275076"/>
    </source>
</evidence>
<evidence type="ECO:0008006" key="3">
    <source>
        <dbReference type="Google" id="ProtNLM"/>
    </source>
</evidence>
<dbReference type="AlphaFoldDB" id="A0A428N805"/>
<reference evidence="1 2" key="1">
    <citation type="submission" date="2018-10" db="EMBL/GenBank/DDBJ databases">
        <title>Draft genome sequence of Bacillus salarius IM0101, isolated from a hypersaline soil in Inner Mongolia, China.</title>
        <authorList>
            <person name="Yamprayoonswat W."/>
            <person name="Boonvisut S."/>
            <person name="Jumpathong W."/>
            <person name="Sittihan S."/>
            <person name="Ruangsuj P."/>
            <person name="Wanthongcharoen S."/>
            <person name="Thongpramul N."/>
            <person name="Pimmason S."/>
            <person name="Yu B."/>
            <person name="Yasawong M."/>
        </authorList>
    </citation>
    <scope>NUCLEOTIDE SEQUENCE [LARGE SCALE GENOMIC DNA]</scope>
    <source>
        <strain evidence="1 2">IM0101</strain>
    </source>
</reference>
<protein>
    <recommendedName>
        <fullName evidence="3">LysM domain-containing protein</fullName>
    </recommendedName>
</protein>